<keyword evidence="1" id="KW-0472">Membrane</keyword>
<comment type="caution">
    <text evidence="3">The sequence shown here is derived from an EMBL/GenBank/DDBJ whole genome shotgun (WGS) entry which is preliminary data.</text>
</comment>
<keyword evidence="1" id="KW-0812">Transmembrane</keyword>
<evidence type="ECO:0000313" key="3">
    <source>
        <dbReference type="EMBL" id="KAJ8029438.1"/>
    </source>
</evidence>
<gene>
    <name evidence="3" type="ORF">HOLleu_28823</name>
</gene>
<feature type="signal peptide" evidence="2">
    <location>
        <begin position="1"/>
        <end position="20"/>
    </location>
</feature>
<feature type="chain" id="PRO_5040476393" evidence="2">
    <location>
        <begin position="21"/>
        <end position="331"/>
    </location>
</feature>
<evidence type="ECO:0000313" key="4">
    <source>
        <dbReference type="Proteomes" id="UP001152320"/>
    </source>
</evidence>
<proteinExistence type="predicted"/>
<keyword evidence="4" id="KW-1185">Reference proteome</keyword>
<evidence type="ECO:0000256" key="2">
    <source>
        <dbReference type="SAM" id="SignalP"/>
    </source>
</evidence>
<protein>
    <submittedName>
        <fullName evidence="3">Uncharacterized protein</fullName>
    </submittedName>
</protein>
<feature type="transmembrane region" description="Helical" evidence="1">
    <location>
        <begin position="311"/>
        <end position="330"/>
    </location>
</feature>
<dbReference type="Proteomes" id="UP001152320">
    <property type="component" value="Chromosome 14"/>
</dbReference>
<keyword evidence="2" id="KW-0732">Signal</keyword>
<keyword evidence="1" id="KW-1133">Transmembrane helix</keyword>
<organism evidence="3 4">
    <name type="scientific">Holothuria leucospilota</name>
    <name type="common">Black long sea cucumber</name>
    <name type="synonym">Mertensiothuria leucospilota</name>
    <dbReference type="NCBI Taxonomy" id="206669"/>
    <lineage>
        <taxon>Eukaryota</taxon>
        <taxon>Metazoa</taxon>
        <taxon>Echinodermata</taxon>
        <taxon>Eleutherozoa</taxon>
        <taxon>Echinozoa</taxon>
        <taxon>Holothuroidea</taxon>
        <taxon>Aspidochirotacea</taxon>
        <taxon>Aspidochirotida</taxon>
        <taxon>Holothuriidae</taxon>
        <taxon>Holothuria</taxon>
    </lineage>
</organism>
<evidence type="ECO:0000256" key="1">
    <source>
        <dbReference type="SAM" id="Phobius"/>
    </source>
</evidence>
<sequence>MATSTFTILLFVAVIVCADALQCIVGNEYNCTAHDVAYARHCEQLEARNQVFVVKTCLAGQDKCLLFASKLSFILSNLVLFLVEETFDLQLITASCGTGTLDGCNNRQELLAINPRFGQITQGILTTSWNDDFSGPGYEYDLLDVCVCDTDVCVDVDKLSGYENTVFGRRFTTVAGNQLQCITGKELNCTAHDTAYVEYCEQLQSRNTEYAEQTCSEGQDKCLLFASKLSFKDKFDLQLIIAACGTGTLQGCNNRQELLAINPSFGQIDEFSGQGYEYEILDVCVCSTKLCVDENKLSDFQKIIFGNYTNFLRGHLLVVGILMSIGTFLAG</sequence>
<dbReference type="EMBL" id="JAIZAY010000014">
    <property type="protein sequence ID" value="KAJ8029438.1"/>
    <property type="molecule type" value="Genomic_DNA"/>
</dbReference>
<dbReference type="AlphaFoldDB" id="A0A9Q1BMR6"/>
<name>A0A9Q1BMR6_HOLLE</name>
<accession>A0A9Q1BMR6</accession>
<reference evidence="3" key="1">
    <citation type="submission" date="2021-10" db="EMBL/GenBank/DDBJ databases">
        <title>Tropical sea cucumber genome reveals ecological adaptation and Cuvierian tubules defense mechanism.</title>
        <authorList>
            <person name="Chen T."/>
        </authorList>
    </citation>
    <scope>NUCLEOTIDE SEQUENCE</scope>
    <source>
        <strain evidence="3">Nanhai2018</strain>
        <tissue evidence="3">Muscle</tissue>
    </source>
</reference>